<dbReference type="EMBL" id="JAQGDS010000003">
    <property type="protein sequence ID" value="KAJ6262237.1"/>
    <property type="molecule type" value="Genomic_DNA"/>
</dbReference>
<dbReference type="InterPro" id="IPR054593">
    <property type="entry name" value="Beta-mannosidase-like_N2"/>
</dbReference>
<evidence type="ECO:0000256" key="4">
    <source>
        <dbReference type="ARBA" id="ARBA00022801"/>
    </source>
</evidence>
<dbReference type="SUPFAM" id="SSF49303">
    <property type="entry name" value="beta-Galactosidase/glucuronidase domain"/>
    <property type="match status" value="1"/>
</dbReference>
<evidence type="ECO:0000313" key="15">
    <source>
        <dbReference type="Proteomes" id="UP001221413"/>
    </source>
</evidence>
<dbReference type="Pfam" id="PF00703">
    <property type="entry name" value="Glyco_hydro_2"/>
    <property type="match status" value="1"/>
</dbReference>
<dbReference type="Proteomes" id="UP001221413">
    <property type="component" value="Unassembled WGS sequence"/>
</dbReference>
<organism evidence="14 15">
    <name type="scientific">Drechslerella dactyloides</name>
    <name type="common">Nematode-trapping fungus</name>
    <name type="synonym">Arthrobotrys dactyloides</name>
    <dbReference type="NCBI Taxonomy" id="74499"/>
    <lineage>
        <taxon>Eukaryota</taxon>
        <taxon>Fungi</taxon>
        <taxon>Dikarya</taxon>
        <taxon>Ascomycota</taxon>
        <taxon>Pezizomycotina</taxon>
        <taxon>Orbiliomycetes</taxon>
        <taxon>Orbiliales</taxon>
        <taxon>Orbiliaceae</taxon>
        <taxon>Drechslerella</taxon>
    </lineage>
</organism>
<proteinExistence type="inferred from homology"/>
<dbReference type="GO" id="GO:0006351">
    <property type="term" value="P:DNA-templated transcription"/>
    <property type="evidence" value="ECO:0007669"/>
    <property type="project" value="InterPro"/>
</dbReference>
<keyword evidence="15" id="KW-1185">Reference proteome</keyword>
<dbReference type="InterPro" id="IPR050887">
    <property type="entry name" value="Beta-mannosidase_GH2"/>
</dbReference>
<evidence type="ECO:0000259" key="13">
    <source>
        <dbReference type="SMART" id="SM00906"/>
    </source>
</evidence>
<name>A0AAD6NL41_DREDA</name>
<dbReference type="InterPro" id="IPR036156">
    <property type="entry name" value="Beta-gal/glucu_dom_sf"/>
</dbReference>
<evidence type="ECO:0000256" key="8">
    <source>
        <dbReference type="ARBA" id="ARBA00023326"/>
    </source>
</evidence>
<keyword evidence="4" id="KW-0378">Hydrolase</keyword>
<dbReference type="Pfam" id="PF17786">
    <property type="entry name" value="Mannosidase_ig"/>
    <property type="match status" value="1"/>
</dbReference>
<dbReference type="EC" id="3.2.1.25" evidence="3"/>
<dbReference type="FunFam" id="2.60.120.260:FF:000118">
    <property type="entry name" value="Beta-mannosidase B"/>
    <property type="match status" value="1"/>
</dbReference>
<dbReference type="SUPFAM" id="SSF51445">
    <property type="entry name" value="(Trans)glycosidases"/>
    <property type="match status" value="1"/>
</dbReference>
<keyword evidence="7" id="KW-0326">Glycosidase</keyword>
<keyword evidence="8" id="KW-0624">Polysaccharide degradation</keyword>
<dbReference type="Gene3D" id="3.20.20.80">
    <property type="entry name" value="Glycosidases"/>
    <property type="match status" value="1"/>
</dbReference>
<dbReference type="Gene3D" id="2.60.40.10">
    <property type="entry name" value="Immunoglobulins"/>
    <property type="match status" value="1"/>
</dbReference>
<feature type="domain" description="Xylanolytic transcriptional activator regulatory" evidence="13">
    <location>
        <begin position="1260"/>
        <end position="1336"/>
    </location>
</feature>
<comment type="similarity">
    <text evidence="9">Belongs to the glycosyl hydrolase 2 family. Beta-mannosidase B subfamily.</text>
</comment>
<dbReference type="InterPro" id="IPR007219">
    <property type="entry name" value="XnlR_reg_dom"/>
</dbReference>
<dbReference type="SMART" id="SM00906">
    <property type="entry name" value="Fungal_trans"/>
    <property type="match status" value="1"/>
</dbReference>
<dbReference type="InterPro" id="IPR006102">
    <property type="entry name" value="Ig-like_GH2"/>
</dbReference>
<dbReference type="GO" id="GO:0008270">
    <property type="term" value="F:zinc ion binding"/>
    <property type="evidence" value="ECO:0007669"/>
    <property type="project" value="InterPro"/>
</dbReference>
<dbReference type="CDD" id="cd12148">
    <property type="entry name" value="fungal_TF_MHR"/>
    <property type="match status" value="1"/>
</dbReference>
<dbReference type="InterPro" id="IPR041447">
    <property type="entry name" value="Mannosidase_ig"/>
</dbReference>
<dbReference type="GO" id="GO:0000272">
    <property type="term" value="P:polysaccharide catabolic process"/>
    <property type="evidence" value="ECO:0007669"/>
    <property type="project" value="UniProtKB-KW"/>
</dbReference>
<keyword evidence="5" id="KW-0539">Nucleus</keyword>
<dbReference type="Gene3D" id="2.60.120.260">
    <property type="entry name" value="Galactose-binding domain-like"/>
    <property type="match status" value="1"/>
</dbReference>
<feature type="compositionally biased region" description="Low complexity" evidence="12">
    <location>
        <begin position="1603"/>
        <end position="1627"/>
    </location>
</feature>
<dbReference type="GO" id="GO:0003677">
    <property type="term" value="F:DNA binding"/>
    <property type="evidence" value="ECO:0007669"/>
    <property type="project" value="InterPro"/>
</dbReference>
<comment type="caution">
    <text evidence="14">The sequence shown here is derived from an EMBL/GenBank/DDBJ whole genome shotgun (WGS) entry which is preliminary data.</text>
</comment>
<dbReference type="Pfam" id="PF22666">
    <property type="entry name" value="Glyco_hydro_2_N2"/>
    <property type="match status" value="1"/>
</dbReference>
<comment type="catalytic activity">
    <reaction evidence="1">
        <text>Hydrolysis of terminal, non-reducing beta-D-mannose residues in beta-D-mannosides.</text>
        <dbReference type="EC" id="3.2.1.25"/>
    </reaction>
</comment>
<protein>
    <recommendedName>
        <fullName evidence="10">Beta-mannosidase B</fullName>
        <ecNumber evidence="3">3.2.1.25</ecNumber>
    </recommendedName>
    <alternativeName>
        <fullName evidence="11">Mannanase B</fullName>
    </alternativeName>
</protein>
<evidence type="ECO:0000256" key="3">
    <source>
        <dbReference type="ARBA" id="ARBA00012754"/>
    </source>
</evidence>
<reference evidence="14" key="1">
    <citation type="submission" date="2023-01" db="EMBL/GenBank/DDBJ databases">
        <title>The chitinases involved in constricting ring structure development in the nematode-trapping fungus Drechslerella dactyloides.</title>
        <authorList>
            <person name="Wang R."/>
            <person name="Zhang L."/>
            <person name="Tang P."/>
            <person name="Li S."/>
            <person name="Liang L."/>
        </authorList>
    </citation>
    <scope>NUCLEOTIDE SEQUENCE</scope>
    <source>
        <strain evidence="14">YMF1.00031</strain>
    </source>
</reference>
<dbReference type="InterPro" id="IPR013783">
    <property type="entry name" value="Ig-like_fold"/>
</dbReference>
<evidence type="ECO:0000256" key="6">
    <source>
        <dbReference type="ARBA" id="ARBA00023277"/>
    </source>
</evidence>
<evidence type="ECO:0000256" key="2">
    <source>
        <dbReference type="ARBA" id="ARBA00004740"/>
    </source>
</evidence>
<dbReference type="GO" id="GO:0004567">
    <property type="term" value="F:beta-mannosidase activity"/>
    <property type="evidence" value="ECO:0007669"/>
    <property type="project" value="UniProtKB-EC"/>
</dbReference>
<dbReference type="InterPro" id="IPR017853">
    <property type="entry name" value="GH"/>
</dbReference>
<accession>A0AAD6NL41</accession>
<dbReference type="Pfam" id="PF04082">
    <property type="entry name" value="Fungal_trans"/>
    <property type="match status" value="1"/>
</dbReference>
<evidence type="ECO:0000256" key="10">
    <source>
        <dbReference type="ARBA" id="ARBA00041069"/>
    </source>
</evidence>
<evidence type="ECO:0000256" key="7">
    <source>
        <dbReference type="ARBA" id="ARBA00023295"/>
    </source>
</evidence>
<dbReference type="PANTHER" id="PTHR43730:SF1">
    <property type="entry name" value="BETA-MANNOSIDASE"/>
    <property type="match status" value="1"/>
</dbReference>
<feature type="region of interest" description="Disordered" evidence="12">
    <location>
        <begin position="1580"/>
        <end position="1627"/>
    </location>
</feature>
<dbReference type="InterPro" id="IPR008979">
    <property type="entry name" value="Galactose-bd-like_sf"/>
</dbReference>
<evidence type="ECO:0000313" key="14">
    <source>
        <dbReference type="EMBL" id="KAJ6262237.1"/>
    </source>
</evidence>
<evidence type="ECO:0000256" key="5">
    <source>
        <dbReference type="ARBA" id="ARBA00023242"/>
    </source>
</evidence>
<evidence type="ECO:0000256" key="11">
    <source>
        <dbReference type="ARBA" id="ARBA00041614"/>
    </source>
</evidence>
<evidence type="ECO:0000256" key="12">
    <source>
        <dbReference type="SAM" id="MobiDB-lite"/>
    </source>
</evidence>
<dbReference type="PANTHER" id="PTHR43730">
    <property type="entry name" value="BETA-MANNOSIDASE"/>
    <property type="match status" value="1"/>
</dbReference>
<evidence type="ECO:0000256" key="9">
    <source>
        <dbReference type="ARBA" id="ARBA00038429"/>
    </source>
</evidence>
<sequence>MATHIEKVVTGLRSNWTFKEKDSTDDWLETAQFPTNIHLDLIKHKRIPDPFFEKNELQVGWVAEKHWTYRNVFLAPANASNTGKTYTLAFDGLDTYATVLLNGKEILKSDNMFISHRIDVSAYLSADGGENELLIHFEPALERAKQIRDAHPAHFWQCWNGDSARLAVRKAQYHFGWDWGGIYITCGPWRDIRLEEYSARLSDLVASANLTDDNKQATVMVKAHVDSPTDVGIATAANVILSLASDSDVSVESTAAIEADGSSTAKFTIDNPDLWWPHGYGEQKLHTITAKLVGPDGAVIDTISKRTGIRRAEVIQEVDKHGKSFYFRINGVDIYCGGSDWIPADNFTPRVTEEKYRQWLELMVHGNQTMIRVWGGGIFEEDIFYDLCDELGILVWQDFLFGCGNYPAFPDILESIKVESRQNVVRLRHHPSIVIYAGNNEDYQLQESYGLTYDYEDKNPDNWLKTNFPARYIYEKILPEIVAEDGNGVFYHPGSPWGDGKKTSDKTVGDMHQWNVWHGTQEKYQIFEHLGGRFNSEFGMEGFPHIDTIDSFLTPGSSERYQQSSTVDFHNKADGHERRIATYMVENFRTVEGFEGFVHLSQLVQSEALAYGYRGWRRQWGDSRRCGGALVWQLNDCWPGISWAIVDYYLRKKPAYYTIARALRPLGVGIQREHWDWSVSHARPLPKTKWETWITSSMLHAVKGKLEVRFISIATGKDVADPLAMDGVDVAANGTTDKVFTGEVDNVATEPHVLSATLWVDGKVVARDVDWPQPLKYYSFPDRGLNVQFDLPTHAPEGKKGDARGKITITVEKPLKGLVWEERPGVRVSDSAIDVVPGEEVEVDIFGLLKGETDLSWRYLAASVPATAAAPAAEPTSAPTSAATAYHFAQYLSVERGSSYKHAGGRKILCIGKFAVADGIDFSRWSRQWSTPYTYYTDYGFKEAADWSMHVMQEEKGIPSQNSSAIITAVKQYTRELEERVSMLEGLVKQHLPNIDISTLEGGTASSPSSISQQLSLKTAPYSGNSVTTDTTDQDVADKTLPEETPVHCDGYEWDEKQVFNEIASVVDGMATLSIDVDKGSSYLGASSGAAVFRIARQISKRQGSSTLLGSDSWTGLNVDSSNSSPSIQGQGFGIPKMIPAGEPNGTGTPPSHIADDLIKAYFTYFHKSYPVLHEPTFLAQYKGVLPRPVDGSWPLILNMIFAIGSWTSSTSPNDVDIYYYEQARHHLTADIFESGRLGMVQALTLMANYLQKRNKPNSGHIIMGIAIRMALSLGLHREFPDWNVSPLQKEIRRRVWWSLFVLDAGACVTLGRPVTFGEGTLGALNVRLPLNVQDEDFPASAAMVPTPCNEPTPYSCLIAQATFAKVSVKIHSRLLAGSLSSCEEIQPFDEMINKWAASLPTYLAIDESPSEPSWLALPRGIFWWRARDQRLILYRQLFFNRVMEGKSGNRQIVACAAENNDCKLSDKTNEKVINICREVAKQTIDGIHNFYKTQPHNQGATWYVVYFIFSAVFIPLVSLLADPLEENDTSGAEGANAKDCREQIDKVLWVMHAAKSVIPAASRCIEAINSLLSPLNQFRDNRRPQMRSQEDSAMTSVSEGDSTISSSGVFSSESGNNNGGSRTNMSTLNEQQSQFNSGSYDFLESANFDFWLNGGMVNSVDPSAANNPASPFSSNIGTYMPQQNQVPWQNSDVVGSIKSSWSESYW</sequence>
<gene>
    <name evidence="14" type="ORF">Dda_3042</name>
</gene>
<dbReference type="FunFam" id="3.20.20.80:FF:000050">
    <property type="entry name" value="Beta-mannosidase B"/>
    <property type="match status" value="1"/>
</dbReference>
<comment type="pathway">
    <text evidence="2">Glycan metabolism; N-glycan degradation.</text>
</comment>
<evidence type="ECO:0000256" key="1">
    <source>
        <dbReference type="ARBA" id="ARBA00000829"/>
    </source>
</evidence>
<keyword evidence="6" id="KW-0119">Carbohydrate metabolism</keyword>
<dbReference type="SUPFAM" id="SSF49785">
    <property type="entry name" value="Galactose-binding domain-like"/>
    <property type="match status" value="1"/>
</dbReference>
<feature type="compositionally biased region" description="Polar residues" evidence="12">
    <location>
        <begin position="1592"/>
        <end position="1602"/>
    </location>
</feature>
<dbReference type="GO" id="GO:0006516">
    <property type="term" value="P:glycoprotein catabolic process"/>
    <property type="evidence" value="ECO:0007669"/>
    <property type="project" value="TreeGrafter"/>
</dbReference>